<comment type="caution">
    <text evidence="7">The sequence shown here is derived from an EMBL/GenBank/DDBJ whole genome shotgun (WGS) entry which is preliminary data.</text>
</comment>
<organism evidence="7 8">
    <name type="scientific">Arachis hypogaea</name>
    <name type="common">Peanut</name>
    <dbReference type="NCBI Taxonomy" id="3818"/>
    <lineage>
        <taxon>Eukaryota</taxon>
        <taxon>Viridiplantae</taxon>
        <taxon>Streptophyta</taxon>
        <taxon>Embryophyta</taxon>
        <taxon>Tracheophyta</taxon>
        <taxon>Spermatophyta</taxon>
        <taxon>Magnoliopsida</taxon>
        <taxon>eudicotyledons</taxon>
        <taxon>Gunneridae</taxon>
        <taxon>Pentapetalae</taxon>
        <taxon>rosids</taxon>
        <taxon>fabids</taxon>
        <taxon>Fabales</taxon>
        <taxon>Fabaceae</taxon>
        <taxon>Papilionoideae</taxon>
        <taxon>50 kb inversion clade</taxon>
        <taxon>dalbergioids sensu lato</taxon>
        <taxon>Dalbergieae</taxon>
        <taxon>Pterocarpus clade</taxon>
        <taxon>Arachis</taxon>
    </lineage>
</organism>
<evidence type="ECO:0000256" key="2">
    <source>
        <dbReference type="ARBA" id="ARBA00009514"/>
    </source>
</evidence>
<keyword evidence="3" id="KW-0090">Biological rhythms</keyword>
<dbReference type="InterPro" id="IPR040462">
    <property type="entry name" value="EARLY_FLOWERING_4"/>
</dbReference>
<dbReference type="Proteomes" id="UP000289738">
    <property type="component" value="Chromosome B07"/>
</dbReference>
<sequence length="170" mass="18578">MDETAATTKPDWPTKAADAAGGEAAEVSGDEEEDEGECDGEAWDTLSRSFLQAQTVLDENRTLIQKVNSNHESKIPHNMAKNVGLIRQISGNISKVLSIYSDMSTSFSGIVRQRRAASAVSAVTVSGKNRGSDEDEDEETSEIDSEKLVQEKSEIVELMMAVRVHPYYLP</sequence>
<dbReference type="GO" id="GO:0048511">
    <property type="term" value="P:rhythmic process"/>
    <property type="evidence" value="ECO:0007669"/>
    <property type="project" value="UniProtKB-KW"/>
</dbReference>
<dbReference type="PANTHER" id="PTHR33469:SF1">
    <property type="entry name" value="PROTEIN ELF4-LIKE 1"/>
    <property type="match status" value="1"/>
</dbReference>
<reference evidence="7 8" key="1">
    <citation type="submission" date="2019-01" db="EMBL/GenBank/DDBJ databases">
        <title>Sequencing of cultivated peanut Arachis hypogaea provides insights into genome evolution and oil improvement.</title>
        <authorList>
            <person name="Chen X."/>
        </authorList>
    </citation>
    <scope>NUCLEOTIDE SEQUENCE [LARGE SCALE GENOMIC DNA]</scope>
    <source>
        <strain evidence="8">cv. Fuhuasheng</strain>
        <tissue evidence="7">Leaves</tissue>
    </source>
</reference>
<keyword evidence="8" id="KW-1185">Reference proteome</keyword>
<evidence type="ECO:0000256" key="4">
    <source>
        <dbReference type="ARBA" id="ARBA00023242"/>
    </source>
</evidence>
<dbReference type="OrthoDB" id="1895690at2759"/>
<dbReference type="EMBL" id="SDMP01000017">
    <property type="protein sequence ID" value="RYQ99050.1"/>
    <property type="molecule type" value="Genomic_DNA"/>
</dbReference>
<keyword evidence="4" id="KW-0539">Nucleus</keyword>
<evidence type="ECO:0000256" key="5">
    <source>
        <dbReference type="SAM" id="MobiDB-lite"/>
    </source>
</evidence>
<dbReference type="GO" id="GO:0005634">
    <property type="term" value="C:nucleus"/>
    <property type="evidence" value="ECO:0007669"/>
    <property type="project" value="UniProtKB-SubCell"/>
</dbReference>
<name>A0A444YAR8_ARAHY</name>
<feature type="compositionally biased region" description="Acidic residues" evidence="5">
    <location>
        <begin position="133"/>
        <end position="143"/>
    </location>
</feature>
<gene>
    <name evidence="7" type="ORF">Ahy_B07g086903</name>
</gene>
<evidence type="ECO:0000313" key="7">
    <source>
        <dbReference type="EMBL" id="RYQ99050.1"/>
    </source>
</evidence>
<evidence type="ECO:0000256" key="1">
    <source>
        <dbReference type="ARBA" id="ARBA00004123"/>
    </source>
</evidence>
<feature type="region of interest" description="Disordered" evidence="5">
    <location>
        <begin position="126"/>
        <end position="146"/>
    </location>
</feature>
<dbReference type="InterPro" id="IPR009741">
    <property type="entry name" value="EARLY_FLOWERING_4_dom"/>
</dbReference>
<feature type="region of interest" description="Disordered" evidence="5">
    <location>
        <begin position="1"/>
        <end position="38"/>
    </location>
</feature>
<feature type="domain" description="Protein EARLY FLOWERING 4" evidence="6">
    <location>
        <begin position="38"/>
        <end position="116"/>
    </location>
</feature>
<evidence type="ECO:0000256" key="3">
    <source>
        <dbReference type="ARBA" id="ARBA00023108"/>
    </source>
</evidence>
<feature type="compositionally biased region" description="Acidic residues" evidence="5">
    <location>
        <begin position="28"/>
        <end position="38"/>
    </location>
</feature>
<protein>
    <recommendedName>
        <fullName evidence="6">Protein EARLY FLOWERING 4 domain-containing protein</fullName>
    </recommendedName>
</protein>
<dbReference type="GO" id="GO:0009649">
    <property type="term" value="P:entrainment of circadian clock"/>
    <property type="evidence" value="ECO:0007669"/>
    <property type="project" value="TreeGrafter"/>
</dbReference>
<proteinExistence type="inferred from homology"/>
<dbReference type="AlphaFoldDB" id="A0A444YAR8"/>
<comment type="subcellular location">
    <subcellularLocation>
        <location evidence="1">Nucleus</location>
    </subcellularLocation>
</comment>
<dbReference type="Pfam" id="PF07011">
    <property type="entry name" value="Elf4"/>
    <property type="match status" value="1"/>
</dbReference>
<evidence type="ECO:0000259" key="6">
    <source>
        <dbReference type="Pfam" id="PF07011"/>
    </source>
</evidence>
<accession>A0A444YAR8</accession>
<feature type="compositionally biased region" description="Low complexity" evidence="5">
    <location>
        <begin position="16"/>
        <end position="27"/>
    </location>
</feature>
<dbReference type="STRING" id="3818.A0A444YAR8"/>
<dbReference type="PANTHER" id="PTHR33469">
    <property type="entry name" value="PROTEIN ELF4-LIKE 4"/>
    <property type="match status" value="1"/>
</dbReference>
<dbReference type="GO" id="GO:0042753">
    <property type="term" value="P:positive regulation of circadian rhythm"/>
    <property type="evidence" value="ECO:0007669"/>
    <property type="project" value="InterPro"/>
</dbReference>
<evidence type="ECO:0000313" key="8">
    <source>
        <dbReference type="Proteomes" id="UP000289738"/>
    </source>
</evidence>
<comment type="similarity">
    <text evidence="2">Belongs to the EARLY FLOWERING 4 family.</text>
</comment>